<keyword evidence="2" id="KW-1185">Reference proteome</keyword>
<reference evidence="1" key="1">
    <citation type="submission" date="2013-05" db="EMBL/GenBank/DDBJ databases">
        <authorList>
            <person name="Yim A.K.Y."/>
            <person name="Chan T.F."/>
            <person name="Ji K.M."/>
            <person name="Liu X.Y."/>
            <person name="Zhou J.W."/>
            <person name="Li R.Q."/>
            <person name="Yang K.Y."/>
            <person name="Li J."/>
            <person name="Li M."/>
            <person name="Law P.T.W."/>
            <person name="Wu Y.L."/>
            <person name="Cai Z.L."/>
            <person name="Qin H."/>
            <person name="Bao Y."/>
            <person name="Leung R.K.K."/>
            <person name="Ng P.K.S."/>
            <person name="Zou J."/>
            <person name="Zhong X.J."/>
            <person name="Ran P.X."/>
            <person name="Zhong N.S."/>
            <person name="Liu Z.G."/>
            <person name="Tsui S.K.W."/>
        </authorList>
    </citation>
    <scope>NUCLEOTIDE SEQUENCE</scope>
    <source>
        <strain evidence="1">Derf</strain>
        <tissue evidence="1">Whole organism</tissue>
    </source>
</reference>
<evidence type="ECO:0000313" key="1">
    <source>
        <dbReference type="EMBL" id="KAH9527746.1"/>
    </source>
</evidence>
<proteinExistence type="predicted"/>
<gene>
    <name evidence="1" type="ORF">DERF_001751</name>
</gene>
<name>A0A922IA30_DERFA</name>
<evidence type="ECO:0000313" key="2">
    <source>
        <dbReference type="Proteomes" id="UP000790347"/>
    </source>
</evidence>
<sequence length="69" mass="8143">MVNEKNDHGNDTEHYKFIGGYLVTNMVRCPTKHYVRRQVTLEFLYSEHACIELSEQLIRFVPEILQSSN</sequence>
<dbReference type="EMBL" id="ASGP02000001">
    <property type="protein sequence ID" value="KAH9527746.1"/>
    <property type="molecule type" value="Genomic_DNA"/>
</dbReference>
<comment type="caution">
    <text evidence="1">The sequence shown here is derived from an EMBL/GenBank/DDBJ whole genome shotgun (WGS) entry which is preliminary data.</text>
</comment>
<protein>
    <submittedName>
        <fullName evidence="1">Uncharacterized protein</fullName>
    </submittedName>
</protein>
<dbReference type="AlphaFoldDB" id="A0A922IA30"/>
<reference evidence="1" key="2">
    <citation type="journal article" date="2022" name="Res Sq">
        <title>Comparative Genomics Reveals Insights into the Divergent Evolution of Astigmatic Mites and Household Pest Adaptations.</title>
        <authorList>
            <person name="Xiong Q."/>
            <person name="Wan A.T.-Y."/>
            <person name="Liu X.-Y."/>
            <person name="Fung C.S.-H."/>
            <person name="Xiao X."/>
            <person name="Malainual N."/>
            <person name="Hou J."/>
            <person name="Wang L."/>
            <person name="Wang M."/>
            <person name="Yang K."/>
            <person name="Cui Y."/>
            <person name="Leung E."/>
            <person name="Nong W."/>
            <person name="Shin S.-K."/>
            <person name="Au S."/>
            <person name="Jeong K.Y."/>
            <person name="Chew F.T."/>
            <person name="Hui J."/>
            <person name="Leung T.F."/>
            <person name="Tungtrongchitr A."/>
            <person name="Zhong N."/>
            <person name="Liu Z."/>
            <person name="Tsui S."/>
        </authorList>
    </citation>
    <scope>NUCLEOTIDE SEQUENCE</scope>
    <source>
        <strain evidence="1">Derf</strain>
        <tissue evidence="1">Whole organism</tissue>
    </source>
</reference>
<organism evidence="1 2">
    <name type="scientific">Dermatophagoides farinae</name>
    <name type="common">American house dust mite</name>
    <dbReference type="NCBI Taxonomy" id="6954"/>
    <lineage>
        <taxon>Eukaryota</taxon>
        <taxon>Metazoa</taxon>
        <taxon>Ecdysozoa</taxon>
        <taxon>Arthropoda</taxon>
        <taxon>Chelicerata</taxon>
        <taxon>Arachnida</taxon>
        <taxon>Acari</taxon>
        <taxon>Acariformes</taxon>
        <taxon>Sarcoptiformes</taxon>
        <taxon>Astigmata</taxon>
        <taxon>Psoroptidia</taxon>
        <taxon>Analgoidea</taxon>
        <taxon>Pyroglyphidae</taxon>
        <taxon>Dermatophagoidinae</taxon>
        <taxon>Dermatophagoides</taxon>
    </lineage>
</organism>
<accession>A0A922IA30</accession>
<dbReference type="Proteomes" id="UP000790347">
    <property type="component" value="Unassembled WGS sequence"/>
</dbReference>